<dbReference type="STRING" id="1267768.BV394_03755"/>
<dbReference type="EMBL" id="CP019124">
    <property type="protein sequence ID" value="APX88953.1"/>
    <property type="molecule type" value="Genomic_DNA"/>
</dbReference>
<evidence type="ECO:0000313" key="3">
    <source>
        <dbReference type="Proteomes" id="UP000187266"/>
    </source>
</evidence>
<evidence type="ECO:0000259" key="1">
    <source>
        <dbReference type="Pfam" id="PF13778"/>
    </source>
</evidence>
<evidence type="ECO:0000313" key="2">
    <source>
        <dbReference type="EMBL" id="APX88953.1"/>
    </source>
</evidence>
<sequence length="164" mass="18635">MNQTLRVVFAALFGFAAMGVTAAEDSGKEEPPLTPAEMWEGDRSLEFDAVELNLDDFLWIARPVVIFAETPADPSLQQQLQLLADRKDELAERDVVVIVDTNPEAKSPLRQKLRPRGFMLVLIGKDGNVKLRKPFPWDVRELTRVIDKSPVRQQEVRDRRNLAQ</sequence>
<protein>
    <recommendedName>
        <fullName evidence="1">DUF4174 domain-containing protein</fullName>
    </recommendedName>
</protein>
<organism evidence="2 3">
    <name type="scientific">Brevirhabdus pacifica</name>
    <dbReference type="NCBI Taxonomy" id="1267768"/>
    <lineage>
        <taxon>Bacteria</taxon>
        <taxon>Pseudomonadati</taxon>
        <taxon>Pseudomonadota</taxon>
        <taxon>Alphaproteobacteria</taxon>
        <taxon>Rhodobacterales</taxon>
        <taxon>Paracoccaceae</taxon>
        <taxon>Brevirhabdus</taxon>
    </lineage>
</organism>
<name>A0A1U7DGD4_9RHOB</name>
<accession>A0A2M9DFW5</accession>
<dbReference type="Pfam" id="PF13778">
    <property type="entry name" value="DUF4174"/>
    <property type="match status" value="1"/>
</dbReference>
<keyword evidence="3" id="KW-1185">Reference proteome</keyword>
<reference evidence="2 3" key="1">
    <citation type="submission" date="2017-01" db="EMBL/GenBank/DDBJ databases">
        <title>Genomic analysis of Xuhuaishuia manganoxidans DY6-4.</title>
        <authorList>
            <person name="Wang X."/>
        </authorList>
    </citation>
    <scope>NUCLEOTIDE SEQUENCE [LARGE SCALE GENOMIC DNA]</scope>
    <source>
        <strain evidence="2 3">DY6-4</strain>
    </source>
</reference>
<dbReference type="AlphaFoldDB" id="A0A1U7DGD4"/>
<dbReference type="InterPro" id="IPR025232">
    <property type="entry name" value="DUF4174"/>
</dbReference>
<proteinExistence type="predicted"/>
<dbReference type="RefSeq" id="WP_076978976.1">
    <property type="nucleotide sequence ID" value="NZ_CP019124.1"/>
</dbReference>
<accession>A0A1U7DGD4</accession>
<dbReference type="Proteomes" id="UP000187266">
    <property type="component" value="Chromosome"/>
</dbReference>
<gene>
    <name evidence="2" type="ORF">BV394_03755</name>
</gene>
<dbReference type="OrthoDB" id="7362103at2"/>
<feature type="domain" description="DUF4174" evidence="1">
    <location>
        <begin position="53"/>
        <end position="155"/>
    </location>
</feature>